<evidence type="ECO:0000256" key="1">
    <source>
        <dbReference type="SAM" id="MobiDB-lite"/>
    </source>
</evidence>
<gene>
    <name evidence="3" type="primary">Contig9085.g9717</name>
    <name evidence="3" type="ORF">STYLEM_19778</name>
</gene>
<dbReference type="PANTHER" id="PTHR46738">
    <property type="entry name" value="UBIQUITIN-ASSOCIATED DOMAIN-CONTAINING PROTEIN 1"/>
    <property type="match status" value="1"/>
</dbReference>
<dbReference type="Gene3D" id="1.10.8.10">
    <property type="entry name" value="DNA helicase RuvA subunit, C-terminal domain"/>
    <property type="match status" value="2"/>
</dbReference>
<proteinExistence type="predicted"/>
<dbReference type="OrthoDB" id="336240at2759"/>
<dbReference type="EMBL" id="CCKQ01018656">
    <property type="protein sequence ID" value="CDW90633.1"/>
    <property type="molecule type" value="Genomic_DNA"/>
</dbReference>
<sequence>MSQIQLITLFLSDTEQNIPFTYNENTKVQTIFDRLKTQNNYSDHMRLLLNGQVLNGVKDKSFKESGIKIGDTIYVLNHLKYNHIQEQIKMMREKKFVKSGINAMQSQKDKFKVNPHSLSAKPNQALQQQDTESKRSPWNFLFSGFQSKSNNDDSNNSSNEKAKRNQFNEREKEVENIGQEATPELIAQITGAKSVLKPQNSRLHGLNPFGGGGEDQLFEAFQTFIMHRAREEGAPMEMSSMNSIFGGLHAGSAGERSIFIRNREAERQQRHERRHQERQPDPAMIKSLTEMGFDEERSKRVLKHFKNNLNMAMDYLINTPLENDAILNQASDNAGSAAEHFVPNQESLTMLVEMGYTKEDAIYALKVTSNNLEHACTYLISNPNPSQQSSRSQAFGNLFTQSRQQNLLDHNHAMLSSINQPRPGDYTMASSQRQEFSAENSRIAQALNSIMRAREFNQINQQSASIFRAPGRGFSHNFGSSNSENNSSNQNSNNLSNNNNNIPHSSNDGSNNQ</sequence>
<dbReference type="InParanoid" id="A0A078BAN8"/>
<feature type="compositionally biased region" description="Polar residues" evidence="1">
    <location>
        <begin position="428"/>
        <end position="439"/>
    </location>
</feature>
<keyword evidence="4" id="KW-1185">Reference proteome</keyword>
<feature type="region of interest" description="Disordered" evidence="1">
    <location>
        <begin position="114"/>
        <end position="180"/>
    </location>
</feature>
<feature type="region of interest" description="Disordered" evidence="1">
    <location>
        <begin position="416"/>
        <end position="439"/>
    </location>
</feature>
<dbReference type="InterPro" id="IPR015940">
    <property type="entry name" value="UBA"/>
</dbReference>
<dbReference type="AlphaFoldDB" id="A0A078BAN8"/>
<dbReference type="Pfam" id="PF00627">
    <property type="entry name" value="UBA"/>
    <property type="match status" value="2"/>
</dbReference>
<reference evidence="3 4" key="1">
    <citation type="submission" date="2014-06" db="EMBL/GenBank/DDBJ databases">
        <authorList>
            <person name="Swart Estienne"/>
        </authorList>
    </citation>
    <scope>NUCLEOTIDE SEQUENCE [LARGE SCALE GENOMIC DNA]</scope>
    <source>
        <strain evidence="3 4">130c</strain>
    </source>
</reference>
<name>A0A078BAN8_STYLE</name>
<feature type="compositionally biased region" description="Low complexity" evidence="1">
    <location>
        <begin position="477"/>
        <end position="507"/>
    </location>
</feature>
<dbReference type="SUPFAM" id="SSF46934">
    <property type="entry name" value="UBA-like"/>
    <property type="match status" value="2"/>
</dbReference>
<dbReference type="InterPro" id="IPR009060">
    <property type="entry name" value="UBA-like_sf"/>
</dbReference>
<feature type="region of interest" description="Disordered" evidence="1">
    <location>
        <begin position="470"/>
        <end position="513"/>
    </location>
</feature>
<evidence type="ECO:0000259" key="2">
    <source>
        <dbReference type="PROSITE" id="PS50030"/>
    </source>
</evidence>
<dbReference type="InterPro" id="IPR052476">
    <property type="entry name" value="UBAC1"/>
</dbReference>
<feature type="domain" description="UBA" evidence="2">
    <location>
        <begin position="342"/>
        <end position="382"/>
    </location>
</feature>
<accession>A0A078BAN8</accession>
<organism evidence="3 4">
    <name type="scientific">Stylonychia lemnae</name>
    <name type="common">Ciliate</name>
    <dbReference type="NCBI Taxonomy" id="5949"/>
    <lineage>
        <taxon>Eukaryota</taxon>
        <taxon>Sar</taxon>
        <taxon>Alveolata</taxon>
        <taxon>Ciliophora</taxon>
        <taxon>Intramacronucleata</taxon>
        <taxon>Spirotrichea</taxon>
        <taxon>Stichotrichia</taxon>
        <taxon>Sporadotrichida</taxon>
        <taxon>Oxytrichidae</taxon>
        <taxon>Stylonychinae</taxon>
        <taxon>Stylonychia</taxon>
    </lineage>
</organism>
<dbReference type="GO" id="GO:0000151">
    <property type="term" value="C:ubiquitin ligase complex"/>
    <property type="evidence" value="ECO:0007669"/>
    <property type="project" value="TreeGrafter"/>
</dbReference>
<evidence type="ECO:0000313" key="4">
    <source>
        <dbReference type="Proteomes" id="UP000039865"/>
    </source>
</evidence>
<feature type="domain" description="UBA" evidence="2">
    <location>
        <begin position="279"/>
        <end position="319"/>
    </location>
</feature>
<dbReference type="SMART" id="SM00165">
    <property type="entry name" value="UBA"/>
    <property type="match status" value="2"/>
</dbReference>
<feature type="compositionally biased region" description="Low complexity" evidence="1">
    <location>
        <begin position="147"/>
        <end position="159"/>
    </location>
</feature>
<dbReference type="PANTHER" id="PTHR46738:SF1">
    <property type="entry name" value="UBIQUITIN-ASSOCIATED DOMAIN-CONTAINING PROTEIN 1"/>
    <property type="match status" value="1"/>
</dbReference>
<feature type="compositionally biased region" description="Polar residues" evidence="1">
    <location>
        <begin position="116"/>
        <end position="130"/>
    </location>
</feature>
<protein>
    <submittedName>
        <fullName evidence="3">Ubiquitin carboxyl-terminal hydrolase 5</fullName>
    </submittedName>
</protein>
<dbReference type="GO" id="GO:0016787">
    <property type="term" value="F:hydrolase activity"/>
    <property type="evidence" value="ECO:0007669"/>
    <property type="project" value="UniProtKB-KW"/>
</dbReference>
<feature type="compositionally biased region" description="Basic and acidic residues" evidence="1">
    <location>
        <begin position="160"/>
        <end position="175"/>
    </location>
</feature>
<evidence type="ECO:0000313" key="3">
    <source>
        <dbReference type="EMBL" id="CDW90633.1"/>
    </source>
</evidence>
<dbReference type="PROSITE" id="PS50030">
    <property type="entry name" value="UBA"/>
    <property type="match status" value="2"/>
</dbReference>
<keyword evidence="3" id="KW-0378">Hydrolase</keyword>
<dbReference type="CDD" id="cd17039">
    <property type="entry name" value="Ubl_ubiquitin_like"/>
    <property type="match status" value="1"/>
</dbReference>
<dbReference type="Proteomes" id="UP000039865">
    <property type="component" value="Unassembled WGS sequence"/>
</dbReference>